<dbReference type="InterPro" id="IPR000073">
    <property type="entry name" value="AB_hydrolase_1"/>
</dbReference>
<reference evidence="6" key="2">
    <citation type="submission" date="2018-10" db="EMBL/GenBank/DDBJ databases">
        <authorList>
            <person name="Arockiaraj J."/>
            <person name="Kumaresan V."/>
            <person name="Sannasimuthu A."/>
        </authorList>
    </citation>
    <scope>NUCLEOTIDE SEQUENCE</scope>
</reference>
<organism evidence="6">
    <name type="scientific">Limnospira platensis</name>
    <name type="common">Arthrospira platensis</name>
    <dbReference type="NCBI Taxonomy" id="118562"/>
    <lineage>
        <taxon>Bacteria</taxon>
        <taxon>Bacillati</taxon>
        <taxon>Cyanobacteriota</taxon>
        <taxon>Cyanophyceae</taxon>
        <taxon>Oscillatoriophycideae</taxon>
        <taxon>Oscillatoriales</taxon>
        <taxon>Sirenicapillariaceae</taxon>
        <taxon>Limnospira</taxon>
    </lineage>
</organism>
<comment type="similarity">
    <text evidence="3">Belongs to the AB hydrolase superfamily. MenH family.</text>
</comment>
<dbReference type="AlphaFoldDB" id="A0A3P3ZKQ5"/>
<sequence>MPQWRVGCYSFYGELKGDRTQPIILLLHGFMGNCRDFDLAISSLPDDFCCLTIDLPGQGKTQVLAGDEAYKIPAIASGLIGLLDYLKIDNCVLVGYSMGGRLGLYLILHYPTRFKQAILESASPGLKTEIERSQRRLSDDKIADQLQNIPFEDFLNWWYSLPLFTSLKNSPIFDKIIGDRLQNNPNQLAKILINSGTGNQPPLWDKLSQNQIPLLLLVGEFDHKFQQINREITDLCTFATMIIVPGCGHNVHAENPRIWGDLILDFIV</sequence>
<keyword evidence="2 3" id="KW-0456">Lyase</keyword>
<protein>
    <recommendedName>
        <fullName evidence="3">Putative 2-succinyl-6-hydroxy-2,4-cyclohexadiene-1-carboxylate synthase</fullName>
        <shortName evidence="3">SHCHC synthase</shortName>
        <ecNumber evidence="3">4.2.99.20</ecNumber>
    </recommendedName>
</protein>
<dbReference type="HAMAP" id="MF_01660">
    <property type="entry name" value="MenH"/>
    <property type="match status" value="1"/>
</dbReference>
<dbReference type="InterPro" id="IPR029058">
    <property type="entry name" value="AB_hydrolase_fold"/>
</dbReference>
<keyword evidence="1" id="KW-0474">Menaquinone biosynthesis</keyword>
<evidence type="ECO:0000313" key="5">
    <source>
        <dbReference type="EMBL" id="SPD79472.1"/>
    </source>
</evidence>
<dbReference type="Pfam" id="PF00561">
    <property type="entry name" value="Abhydrolase_1"/>
    <property type="match status" value="1"/>
</dbReference>
<dbReference type="UniPathway" id="UPA00995"/>
<dbReference type="EMBL" id="LT984996">
    <property type="protein sequence ID" value="SPD79472.1"/>
    <property type="molecule type" value="mRNA"/>
</dbReference>
<comment type="function">
    <text evidence="3">Catalyzes a proton abstraction reaction that results in 2,5-elimination of pyruvate from 2-succinyl-5-enolpyruvyl-6-hydroxy-3-cyclohexene-1-carboxylate (SEPHCHC) and the formation of 2-succinyl-6-hydroxy-2,4-cyclohexadiene-1-carboxylate (SHCHC).</text>
</comment>
<dbReference type="GO" id="GO:0009234">
    <property type="term" value="P:menaquinone biosynthetic process"/>
    <property type="evidence" value="ECO:0007669"/>
    <property type="project" value="UniProtKB-UniRule"/>
</dbReference>
<dbReference type="GO" id="GO:0042372">
    <property type="term" value="P:phylloquinone biosynthetic process"/>
    <property type="evidence" value="ECO:0007669"/>
    <property type="project" value="UniProtKB-UniRule"/>
</dbReference>
<comment type="subunit">
    <text evidence="3">Monomer.</text>
</comment>
<evidence type="ECO:0000313" key="6">
    <source>
        <dbReference type="EMBL" id="VAY19595.1"/>
    </source>
</evidence>
<dbReference type="GO" id="GO:0070205">
    <property type="term" value="F:2-succinyl-6-hydroxy-2,4-cyclohexadiene-1-carboxylate synthase activity"/>
    <property type="evidence" value="ECO:0007669"/>
    <property type="project" value="UniProtKB-UniRule"/>
</dbReference>
<reference evidence="5" key="1">
    <citation type="submission" date="2018-02" db="EMBL/GenBank/DDBJ databases">
        <authorList>
            <consortium name="Jesu Arockiaraj"/>
            <consortium name="Anbazahan"/>
            <consortium name="Venkatesh"/>
        </authorList>
    </citation>
    <scope>NUCLEOTIDE SEQUENCE</scope>
    <source>
        <strain evidence="5">SRM16</strain>
    </source>
</reference>
<dbReference type="Gene3D" id="3.40.50.1820">
    <property type="entry name" value="alpha/beta hydrolase"/>
    <property type="match status" value="1"/>
</dbReference>
<dbReference type="InterPro" id="IPR022485">
    <property type="entry name" value="SHCHC_synthase_MenH"/>
</dbReference>
<proteinExistence type="evidence at transcript level"/>
<accession>A0A3P3ZKQ5</accession>
<feature type="domain" description="AB hydrolase-1" evidence="4">
    <location>
        <begin position="22"/>
        <end position="256"/>
    </location>
</feature>
<comment type="pathway">
    <text evidence="3">Cofactor biosynthesis; phylloquinone biosynthesis.</text>
</comment>
<evidence type="ECO:0000259" key="4">
    <source>
        <dbReference type="Pfam" id="PF00561"/>
    </source>
</evidence>
<evidence type="ECO:0000256" key="2">
    <source>
        <dbReference type="ARBA" id="ARBA00023239"/>
    </source>
</evidence>
<dbReference type="UniPathway" id="UPA01057">
    <property type="reaction ID" value="UER00900"/>
</dbReference>
<evidence type="ECO:0000256" key="3">
    <source>
        <dbReference type="HAMAP-Rule" id="MF_01660"/>
    </source>
</evidence>
<evidence type="ECO:0000256" key="1">
    <source>
        <dbReference type="ARBA" id="ARBA00022428"/>
    </source>
</evidence>
<name>A0A3P3ZKQ5_LIMPL</name>
<dbReference type="NCBIfam" id="TIGR03695">
    <property type="entry name" value="menH_SHCHC"/>
    <property type="match status" value="1"/>
</dbReference>
<comment type="catalytic activity">
    <reaction evidence="3">
        <text>5-enolpyruvoyl-6-hydroxy-2-succinyl-cyclohex-3-ene-1-carboxylate = (1R,6R)-6-hydroxy-2-succinyl-cyclohexa-2,4-diene-1-carboxylate + pyruvate</text>
        <dbReference type="Rhea" id="RHEA:25597"/>
        <dbReference type="ChEBI" id="CHEBI:15361"/>
        <dbReference type="ChEBI" id="CHEBI:58689"/>
        <dbReference type="ChEBI" id="CHEBI:58818"/>
        <dbReference type="EC" id="4.2.99.20"/>
    </reaction>
</comment>
<gene>
    <name evidence="6" type="primary">A-menH</name>
    <name evidence="3" type="synonym">menH</name>
</gene>
<comment type="pathway">
    <text evidence="3">Quinol/quinone metabolism; 1,4-dihydroxy-2-naphthoate biosynthesis; 1,4-dihydroxy-2-naphthoate from chorismate: step 3/7.</text>
</comment>
<dbReference type="PANTHER" id="PTHR42916">
    <property type="entry name" value="2-SUCCINYL-5-ENOLPYRUVYL-6-HYDROXY-3-CYCLOHEXENE-1-CARBOXYLATE SYNTHASE"/>
    <property type="match status" value="1"/>
</dbReference>
<dbReference type="PRINTS" id="PR00111">
    <property type="entry name" value="ABHYDROLASE"/>
</dbReference>
<dbReference type="SUPFAM" id="SSF53474">
    <property type="entry name" value="alpha/beta-Hydrolases"/>
    <property type="match status" value="1"/>
</dbReference>
<dbReference type="EC" id="4.2.99.20" evidence="3"/>
<dbReference type="EMBL" id="LR025154">
    <property type="protein sequence ID" value="VAY19595.1"/>
    <property type="molecule type" value="mRNA"/>
</dbReference>
<dbReference type="PANTHER" id="PTHR42916:SF1">
    <property type="entry name" value="PROTEIN PHYLLO, CHLOROPLASTIC"/>
    <property type="match status" value="1"/>
</dbReference>